<dbReference type="OMA" id="DQKRHEG"/>
<dbReference type="EMBL" id="ADBL01001613">
    <property type="status" value="NOT_ANNOTATED_CDS"/>
    <property type="molecule type" value="Genomic_DNA"/>
</dbReference>
<evidence type="ECO:0000256" key="1">
    <source>
        <dbReference type="SAM" id="MobiDB-lite"/>
    </source>
</evidence>
<dbReference type="OrthoDB" id="1937934at2759"/>
<proteinExistence type="predicted"/>
<reference evidence="3" key="5">
    <citation type="submission" date="2015-06" db="UniProtKB">
        <authorList>
            <consortium name="EnsemblFungi"/>
        </authorList>
    </citation>
    <scope>IDENTIFICATION</scope>
    <source>
        <strain evidence="3">ATCC 64411</strain>
    </source>
</reference>
<protein>
    <recommendedName>
        <fullName evidence="5">Conidiation-specific protein 8</fullName>
    </recommendedName>
</protein>
<sequence length="85" mass="9194">MDASGTNPPRDRSSSTSSASTTPGSPITPRRNSAGLFASLQEQKRGNDPASIARRQSLHEQRPTPGFIGKMWNNWVYGPSNPPTK</sequence>
<evidence type="ECO:0008006" key="5">
    <source>
        <dbReference type="Google" id="ProtNLM"/>
    </source>
</evidence>
<organism evidence="3 4">
    <name type="scientific">Magnaporthiopsis poae (strain ATCC 64411 / 73-15)</name>
    <name type="common">Kentucky bluegrass fungus</name>
    <name type="synonym">Magnaporthe poae</name>
    <dbReference type="NCBI Taxonomy" id="644358"/>
    <lineage>
        <taxon>Eukaryota</taxon>
        <taxon>Fungi</taxon>
        <taxon>Dikarya</taxon>
        <taxon>Ascomycota</taxon>
        <taxon>Pezizomycotina</taxon>
        <taxon>Sordariomycetes</taxon>
        <taxon>Sordariomycetidae</taxon>
        <taxon>Magnaporthales</taxon>
        <taxon>Magnaporthaceae</taxon>
        <taxon>Magnaporthiopsis</taxon>
    </lineage>
</organism>
<dbReference type="eggNOG" id="ENOG502T0UQ">
    <property type="taxonomic scope" value="Eukaryota"/>
</dbReference>
<evidence type="ECO:0000313" key="4">
    <source>
        <dbReference type="Proteomes" id="UP000011715"/>
    </source>
</evidence>
<reference evidence="3" key="4">
    <citation type="journal article" date="2015" name="G3 (Bethesda)">
        <title>Genome sequences of three phytopathogenic species of the Magnaporthaceae family of fungi.</title>
        <authorList>
            <person name="Okagaki L.H."/>
            <person name="Nunes C.C."/>
            <person name="Sailsbery J."/>
            <person name="Clay B."/>
            <person name="Brown D."/>
            <person name="John T."/>
            <person name="Oh Y."/>
            <person name="Young N."/>
            <person name="Fitzgerald M."/>
            <person name="Haas B.J."/>
            <person name="Zeng Q."/>
            <person name="Young S."/>
            <person name="Adiconis X."/>
            <person name="Fan L."/>
            <person name="Levin J.Z."/>
            <person name="Mitchell T.K."/>
            <person name="Okubara P.A."/>
            <person name="Farman M.L."/>
            <person name="Kohn L.M."/>
            <person name="Birren B."/>
            <person name="Ma L.-J."/>
            <person name="Dean R.A."/>
        </authorList>
    </citation>
    <scope>NUCLEOTIDE SEQUENCE</scope>
    <source>
        <strain evidence="3">ATCC 64411 / 73-15</strain>
    </source>
</reference>
<dbReference type="EMBL" id="GL876970">
    <property type="protein sequence ID" value="KLU87679.1"/>
    <property type="molecule type" value="Genomic_DNA"/>
</dbReference>
<dbReference type="EnsemblFungi" id="MAPG_06673T0">
    <property type="protein sequence ID" value="MAPG_06673T0"/>
    <property type="gene ID" value="MAPG_06673"/>
</dbReference>
<gene>
    <name evidence="2" type="ORF">MAPG_06673</name>
</gene>
<feature type="compositionally biased region" description="Low complexity" evidence="1">
    <location>
        <begin position="14"/>
        <end position="29"/>
    </location>
</feature>
<reference evidence="2" key="3">
    <citation type="submission" date="2011-03" db="EMBL/GenBank/DDBJ databases">
        <title>Annotation of Magnaporthe poae ATCC 64411.</title>
        <authorList>
            <person name="Ma L.-J."/>
            <person name="Dead R."/>
            <person name="Young S.K."/>
            <person name="Zeng Q."/>
            <person name="Gargeya S."/>
            <person name="Fitzgerald M."/>
            <person name="Haas B."/>
            <person name="Abouelleil A."/>
            <person name="Alvarado L."/>
            <person name="Arachchi H.M."/>
            <person name="Berlin A."/>
            <person name="Brown A."/>
            <person name="Chapman S.B."/>
            <person name="Chen Z."/>
            <person name="Dunbar C."/>
            <person name="Freedman E."/>
            <person name="Gearin G."/>
            <person name="Gellesch M."/>
            <person name="Goldberg J."/>
            <person name="Griggs A."/>
            <person name="Gujja S."/>
            <person name="Heiman D."/>
            <person name="Howarth C."/>
            <person name="Larson L."/>
            <person name="Lui A."/>
            <person name="MacDonald P.J.P."/>
            <person name="Mehta T."/>
            <person name="Montmayeur A."/>
            <person name="Murphy C."/>
            <person name="Neiman D."/>
            <person name="Pearson M."/>
            <person name="Priest M."/>
            <person name="Roberts A."/>
            <person name="Saif S."/>
            <person name="Shea T."/>
            <person name="Shenoy N."/>
            <person name="Sisk P."/>
            <person name="Stolte C."/>
            <person name="Sykes S."/>
            <person name="Yandava C."/>
            <person name="Wortman J."/>
            <person name="Nusbaum C."/>
            <person name="Birren B."/>
        </authorList>
    </citation>
    <scope>NUCLEOTIDE SEQUENCE</scope>
    <source>
        <strain evidence="2">ATCC 64411</strain>
    </source>
</reference>
<reference evidence="4" key="1">
    <citation type="submission" date="2010-05" db="EMBL/GenBank/DDBJ databases">
        <title>The genome sequence of Magnaporthe poae strain ATCC 64411.</title>
        <authorList>
            <person name="Ma L.-J."/>
            <person name="Dead R."/>
            <person name="Young S."/>
            <person name="Zeng Q."/>
            <person name="Koehrsen M."/>
            <person name="Alvarado L."/>
            <person name="Berlin A."/>
            <person name="Chapman S.B."/>
            <person name="Chen Z."/>
            <person name="Freedman E."/>
            <person name="Gellesch M."/>
            <person name="Goldberg J."/>
            <person name="Griggs A."/>
            <person name="Gujja S."/>
            <person name="Heilman E.R."/>
            <person name="Heiman D."/>
            <person name="Hepburn T."/>
            <person name="Howarth C."/>
            <person name="Jen D."/>
            <person name="Larson L."/>
            <person name="Mehta T."/>
            <person name="Neiman D."/>
            <person name="Pearson M."/>
            <person name="Roberts A."/>
            <person name="Saif S."/>
            <person name="Shea T."/>
            <person name="Shenoy N."/>
            <person name="Sisk P."/>
            <person name="Stolte C."/>
            <person name="Sykes S."/>
            <person name="Walk T."/>
            <person name="White J."/>
            <person name="Yandava C."/>
            <person name="Haas B."/>
            <person name="Nusbaum C."/>
            <person name="Birren B."/>
        </authorList>
    </citation>
    <scope>NUCLEOTIDE SEQUENCE [LARGE SCALE GENOMIC DNA]</scope>
    <source>
        <strain evidence="4">ATCC 64411 / 73-15</strain>
    </source>
</reference>
<name>A0A0C4E2N3_MAGP6</name>
<accession>A0A0C4E2N3</accession>
<evidence type="ECO:0000313" key="3">
    <source>
        <dbReference type="EnsemblFungi" id="MAPG_06673T0"/>
    </source>
</evidence>
<dbReference type="VEuPathDB" id="FungiDB:MAPG_06673"/>
<keyword evidence="4" id="KW-1185">Reference proteome</keyword>
<dbReference type="Proteomes" id="UP000011715">
    <property type="component" value="Unassembled WGS sequence"/>
</dbReference>
<reference evidence="2" key="2">
    <citation type="submission" date="2010-05" db="EMBL/GenBank/DDBJ databases">
        <title>The Genome Sequence of Magnaporthe poae strain ATCC 64411.</title>
        <authorList>
            <consortium name="The Broad Institute Genome Sequencing Platform"/>
            <consortium name="Broad Institute Genome Sequencing Center for Infectious Disease"/>
            <person name="Ma L.-J."/>
            <person name="Dead R."/>
            <person name="Young S."/>
            <person name="Zeng Q."/>
            <person name="Koehrsen M."/>
            <person name="Alvarado L."/>
            <person name="Berlin A."/>
            <person name="Chapman S.B."/>
            <person name="Chen Z."/>
            <person name="Freedman E."/>
            <person name="Gellesch M."/>
            <person name="Goldberg J."/>
            <person name="Griggs A."/>
            <person name="Gujja S."/>
            <person name="Heilman E.R."/>
            <person name="Heiman D."/>
            <person name="Hepburn T."/>
            <person name="Howarth C."/>
            <person name="Jen D."/>
            <person name="Larson L."/>
            <person name="Mehta T."/>
            <person name="Neiman D."/>
            <person name="Pearson M."/>
            <person name="Roberts A."/>
            <person name="Saif S."/>
            <person name="Shea T."/>
            <person name="Shenoy N."/>
            <person name="Sisk P."/>
            <person name="Stolte C."/>
            <person name="Sykes S."/>
            <person name="Walk T."/>
            <person name="White J."/>
            <person name="Yandava C."/>
            <person name="Haas B."/>
            <person name="Nusbaum C."/>
            <person name="Birren B."/>
        </authorList>
    </citation>
    <scope>NUCLEOTIDE SEQUENCE</scope>
    <source>
        <strain evidence="2">ATCC 64411</strain>
    </source>
</reference>
<evidence type="ECO:0000313" key="2">
    <source>
        <dbReference type="EMBL" id="KLU87679.1"/>
    </source>
</evidence>
<feature type="region of interest" description="Disordered" evidence="1">
    <location>
        <begin position="1"/>
        <end position="85"/>
    </location>
</feature>
<dbReference type="AlphaFoldDB" id="A0A0C4E2N3"/>